<feature type="region of interest" description="Disordered" evidence="2">
    <location>
        <begin position="217"/>
        <end position="239"/>
    </location>
</feature>
<dbReference type="InterPro" id="IPR003362">
    <property type="entry name" value="Bact_transf"/>
</dbReference>
<keyword evidence="5" id="KW-0808">Transferase</keyword>
<dbReference type="GO" id="GO:0016780">
    <property type="term" value="F:phosphotransferase activity, for other substituted phosphate groups"/>
    <property type="evidence" value="ECO:0007669"/>
    <property type="project" value="TreeGrafter"/>
</dbReference>
<dbReference type="EMBL" id="JAAKYA010000052">
    <property type="protein sequence ID" value="NGO39265.1"/>
    <property type="molecule type" value="Genomic_DNA"/>
</dbReference>
<evidence type="ECO:0000256" key="1">
    <source>
        <dbReference type="ARBA" id="ARBA00006464"/>
    </source>
</evidence>
<reference evidence="5 6" key="1">
    <citation type="submission" date="2020-02" db="EMBL/GenBank/DDBJ databases">
        <title>Draft genome sequence of Limisphaera ngatamarikiensis NGM72.4T, a thermophilic Verrucomicrobia grouped in subdivision 3.</title>
        <authorList>
            <person name="Carere C.R."/>
            <person name="Steen J."/>
            <person name="Hugenholtz P."/>
            <person name="Stott M.B."/>
        </authorList>
    </citation>
    <scope>NUCLEOTIDE SEQUENCE [LARGE SCALE GENOMIC DNA]</scope>
    <source>
        <strain evidence="5 6">NGM72.4</strain>
    </source>
</reference>
<keyword evidence="6" id="KW-1185">Reference proteome</keyword>
<comment type="similarity">
    <text evidence="1">Belongs to the bacterial sugar transferase family.</text>
</comment>
<keyword evidence="3" id="KW-0472">Membrane</keyword>
<name>A0A6M1RRL6_9BACT</name>
<organism evidence="5 6">
    <name type="scientific">Limisphaera ngatamarikiensis</name>
    <dbReference type="NCBI Taxonomy" id="1324935"/>
    <lineage>
        <taxon>Bacteria</taxon>
        <taxon>Pseudomonadati</taxon>
        <taxon>Verrucomicrobiota</taxon>
        <taxon>Verrucomicrobiia</taxon>
        <taxon>Limisphaerales</taxon>
        <taxon>Limisphaeraceae</taxon>
        <taxon>Limisphaera</taxon>
    </lineage>
</organism>
<feature type="compositionally biased region" description="Low complexity" evidence="2">
    <location>
        <begin position="228"/>
        <end position="239"/>
    </location>
</feature>
<feature type="transmembrane region" description="Helical" evidence="3">
    <location>
        <begin position="20"/>
        <end position="41"/>
    </location>
</feature>
<feature type="domain" description="Bacterial sugar transferase" evidence="4">
    <location>
        <begin position="15"/>
        <end position="205"/>
    </location>
</feature>
<dbReference type="PANTHER" id="PTHR30576:SF10">
    <property type="entry name" value="SLL5057 PROTEIN"/>
    <property type="match status" value="1"/>
</dbReference>
<dbReference type="Proteomes" id="UP000477311">
    <property type="component" value="Unassembled WGS sequence"/>
</dbReference>
<sequence length="239" mass="26551">MSRDGADDGPLPVWKRALDLFCILVSLPVTLPLGLAIAAYIKLVSPGPVLFRQERIGYRGQRFWCLKFRTMRVNADTSCHQQHLKSLLTSDAPMIKLDVKGDPRLIRGGAFLRATGLDELPQLINVLRGEMSLVGPRPCLPYEYEQYDDWARQRCEAVPGLTGLWQVSGKNHTTFRRMIELDIQYARTKSLWLDLRIMAKTFSALAAQVRETRAAVRTPAASSPTHPAVPAANGAAKAA</sequence>
<evidence type="ECO:0000256" key="2">
    <source>
        <dbReference type="SAM" id="MobiDB-lite"/>
    </source>
</evidence>
<dbReference type="Pfam" id="PF02397">
    <property type="entry name" value="Bac_transf"/>
    <property type="match status" value="1"/>
</dbReference>
<proteinExistence type="inferred from homology"/>
<keyword evidence="3" id="KW-1133">Transmembrane helix</keyword>
<gene>
    <name evidence="5" type="ORF">G4L39_07615</name>
</gene>
<protein>
    <submittedName>
        <fullName evidence="5">Sugar transferase</fullName>
    </submittedName>
</protein>
<dbReference type="AlphaFoldDB" id="A0A6M1RRL6"/>
<accession>A0A6M1RRL6</accession>
<evidence type="ECO:0000256" key="3">
    <source>
        <dbReference type="SAM" id="Phobius"/>
    </source>
</evidence>
<evidence type="ECO:0000313" key="5">
    <source>
        <dbReference type="EMBL" id="NGO39265.1"/>
    </source>
</evidence>
<dbReference type="PANTHER" id="PTHR30576">
    <property type="entry name" value="COLANIC BIOSYNTHESIS UDP-GLUCOSE LIPID CARRIER TRANSFERASE"/>
    <property type="match status" value="1"/>
</dbReference>
<comment type="caution">
    <text evidence="5">The sequence shown here is derived from an EMBL/GenBank/DDBJ whole genome shotgun (WGS) entry which is preliminary data.</text>
</comment>
<evidence type="ECO:0000313" key="6">
    <source>
        <dbReference type="Proteomes" id="UP000477311"/>
    </source>
</evidence>
<keyword evidence="3" id="KW-0812">Transmembrane</keyword>
<evidence type="ECO:0000259" key="4">
    <source>
        <dbReference type="Pfam" id="PF02397"/>
    </source>
</evidence>